<comment type="caution">
    <text evidence="2">The sequence shown here is derived from an EMBL/GenBank/DDBJ whole genome shotgun (WGS) entry which is preliminary data.</text>
</comment>
<reference evidence="2 3" key="1">
    <citation type="journal article" date="2019" name="Sci. Rep.">
        <title>Orb-weaving spider Araneus ventricosus genome elucidates the spidroin gene catalogue.</title>
        <authorList>
            <person name="Kono N."/>
            <person name="Nakamura H."/>
            <person name="Ohtoshi R."/>
            <person name="Moran D.A.P."/>
            <person name="Shinohara A."/>
            <person name="Yoshida Y."/>
            <person name="Fujiwara M."/>
            <person name="Mori M."/>
            <person name="Tomita M."/>
            <person name="Arakawa K."/>
        </authorList>
    </citation>
    <scope>NUCLEOTIDE SEQUENCE [LARGE SCALE GENOMIC DNA]</scope>
</reference>
<dbReference type="Proteomes" id="UP000499080">
    <property type="component" value="Unassembled WGS sequence"/>
</dbReference>
<sequence length="133" mass="15297">MPDLYNSILRSTRKAKIYVPRSQDHFCRKGFLEYPDPHDLFPHLYANGICGWQRQTEEGIGMKKMKTHHPTSRGRMGHKRRIHREELDKGAEKRGKIGSNPGTARQMNLRGLPEGTPVKWTCPPRLGLALRPT</sequence>
<proteinExistence type="predicted"/>
<feature type="compositionally biased region" description="Basic and acidic residues" evidence="1">
    <location>
        <begin position="83"/>
        <end position="95"/>
    </location>
</feature>
<feature type="compositionally biased region" description="Basic residues" evidence="1">
    <location>
        <begin position="63"/>
        <end position="82"/>
    </location>
</feature>
<evidence type="ECO:0000313" key="2">
    <source>
        <dbReference type="EMBL" id="GBM51819.1"/>
    </source>
</evidence>
<organism evidence="2 3">
    <name type="scientific">Araneus ventricosus</name>
    <name type="common">Orbweaver spider</name>
    <name type="synonym">Epeira ventricosa</name>
    <dbReference type="NCBI Taxonomy" id="182803"/>
    <lineage>
        <taxon>Eukaryota</taxon>
        <taxon>Metazoa</taxon>
        <taxon>Ecdysozoa</taxon>
        <taxon>Arthropoda</taxon>
        <taxon>Chelicerata</taxon>
        <taxon>Arachnida</taxon>
        <taxon>Araneae</taxon>
        <taxon>Araneomorphae</taxon>
        <taxon>Entelegynae</taxon>
        <taxon>Araneoidea</taxon>
        <taxon>Araneidae</taxon>
        <taxon>Araneus</taxon>
    </lineage>
</organism>
<keyword evidence="3" id="KW-1185">Reference proteome</keyword>
<dbReference type="AlphaFoldDB" id="A0A4Y2GGH1"/>
<protein>
    <submittedName>
        <fullName evidence="2">Uncharacterized protein</fullName>
    </submittedName>
</protein>
<dbReference type="EMBL" id="BGPR01001351">
    <property type="protein sequence ID" value="GBM51819.1"/>
    <property type="molecule type" value="Genomic_DNA"/>
</dbReference>
<evidence type="ECO:0000313" key="3">
    <source>
        <dbReference type="Proteomes" id="UP000499080"/>
    </source>
</evidence>
<evidence type="ECO:0000256" key="1">
    <source>
        <dbReference type="SAM" id="MobiDB-lite"/>
    </source>
</evidence>
<gene>
    <name evidence="2" type="ORF">AVEN_226749_1</name>
</gene>
<name>A0A4Y2GGH1_ARAVE</name>
<feature type="region of interest" description="Disordered" evidence="1">
    <location>
        <begin position="60"/>
        <end position="116"/>
    </location>
</feature>
<accession>A0A4Y2GGH1</accession>